<feature type="signal peptide" evidence="1">
    <location>
        <begin position="1"/>
        <end position="24"/>
    </location>
</feature>
<dbReference type="AlphaFoldDB" id="A0A1Z5ID64"/>
<evidence type="ECO:0000313" key="2">
    <source>
        <dbReference type="EMBL" id="GAW99696.1"/>
    </source>
</evidence>
<dbReference type="EMBL" id="BCMF01000007">
    <property type="protein sequence ID" value="GAW99696.1"/>
    <property type="molecule type" value="Genomic_DNA"/>
</dbReference>
<evidence type="ECO:0000313" key="3">
    <source>
        <dbReference type="Proteomes" id="UP000198374"/>
    </source>
</evidence>
<accession>A0A1Z5ID64</accession>
<keyword evidence="3" id="KW-1185">Reference proteome</keyword>
<reference evidence="2 3" key="1">
    <citation type="submission" date="2015-11" db="EMBL/GenBank/DDBJ databases">
        <title>Draft genome sequences of new species of the genus Lactobacillus isolated from orchardgrass silage.</title>
        <authorList>
            <person name="Tohno M."/>
            <person name="Tanizawa Y."/>
            <person name="Arita M."/>
        </authorList>
    </citation>
    <scope>NUCLEOTIDE SEQUENCE [LARGE SCALE GENOMIC DNA]</scope>
    <source>
        <strain evidence="2 3">IWT30</strain>
    </source>
</reference>
<feature type="chain" id="PRO_5012148007" evidence="1">
    <location>
        <begin position="25"/>
        <end position="124"/>
    </location>
</feature>
<evidence type="ECO:0000256" key="1">
    <source>
        <dbReference type="SAM" id="SignalP"/>
    </source>
</evidence>
<proteinExistence type="predicted"/>
<organism evidence="2 3">
    <name type="scientific">Secundilactobacillus mixtipabuli</name>
    <dbReference type="NCBI Taxonomy" id="1435342"/>
    <lineage>
        <taxon>Bacteria</taxon>
        <taxon>Bacillati</taxon>
        <taxon>Bacillota</taxon>
        <taxon>Bacilli</taxon>
        <taxon>Lactobacillales</taxon>
        <taxon>Lactobacillaceae</taxon>
        <taxon>Secundilactobacillus</taxon>
    </lineage>
</organism>
<protein>
    <submittedName>
        <fullName evidence="2">Uncharacterized protein</fullName>
    </submittedName>
</protein>
<dbReference type="Proteomes" id="UP000198374">
    <property type="component" value="Unassembled WGS sequence"/>
</dbReference>
<keyword evidence="1" id="KW-0732">Signal</keyword>
<gene>
    <name evidence="2" type="ORF">IWT30_01666</name>
</gene>
<sequence precursor="true">MFFKRIVMLGVTALSLGTAGVALAQPVDAHAATSIPSRFRHTWQGNSHGTLYTLKIHKYYGRLHQSSEWNDYLNNVHFKKYSKNHYRVYFKKTAQPLELYYVNSHKVHLVYGPGRHAYISMSRI</sequence>
<comment type="caution">
    <text evidence="2">The sequence shown here is derived from an EMBL/GenBank/DDBJ whole genome shotgun (WGS) entry which is preliminary data.</text>
</comment>
<name>A0A1Z5ID64_9LACO</name>